<accession>A0A8E2AX67</accession>
<proteinExistence type="predicted"/>
<protein>
    <submittedName>
        <fullName evidence="2">Uncharacterized protein</fullName>
    </submittedName>
</protein>
<dbReference type="EMBL" id="KV722416">
    <property type="protein sequence ID" value="OCH89930.1"/>
    <property type="molecule type" value="Genomic_DNA"/>
</dbReference>
<evidence type="ECO:0000313" key="3">
    <source>
        <dbReference type="Proteomes" id="UP000250043"/>
    </source>
</evidence>
<keyword evidence="3" id="KW-1185">Reference proteome</keyword>
<evidence type="ECO:0000313" key="2">
    <source>
        <dbReference type="EMBL" id="OCH89930.1"/>
    </source>
</evidence>
<reference evidence="2 3" key="1">
    <citation type="submission" date="2016-07" db="EMBL/GenBank/DDBJ databases">
        <title>Draft genome of the white-rot fungus Obba rivulosa 3A-2.</title>
        <authorList>
            <consortium name="DOE Joint Genome Institute"/>
            <person name="Miettinen O."/>
            <person name="Riley R."/>
            <person name="Acob R."/>
            <person name="Barry K."/>
            <person name="Cullen D."/>
            <person name="De Vries R."/>
            <person name="Hainaut M."/>
            <person name="Hatakka A."/>
            <person name="Henrissat B."/>
            <person name="Hilden K."/>
            <person name="Kuo R."/>
            <person name="Labutti K."/>
            <person name="Lipzen A."/>
            <person name="Makela M.R."/>
            <person name="Sandor L."/>
            <person name="Spatafora J.W."/>
            <person name="Grigoriev I.V."/>
            <person name="Hibbett D.S."/>
        </authorList>
    </citation>
    <scope>NUCLEOTIDE SEQUENCE [LARGE SCALE GENOMIC DNA]</scope>
    <source>
        <strain evidence="2 3">3A-2</strain>
    </source>
</reference>
<gene>
    <name evidence="2" type="ORF">OBBRIDRAFT_793828</name>
</gene>
<feature type="region of interest" description="Disordered" evidence="1">
    <location>
        <begin position="30"/>
        <end position="64"/>
    </location>
</feature>
<dbReference type="AlphaFoldDB" id="A0A8E2AX67"/>
<organism evidence="2 3">
    <name type="scientific">Obba rivulosa</name>
    <dbReference type="NCBI Taxonomy" id="1052685"/>
    <lineage>
        <taxon>Eukaryota</taxon>
        <taxon>Fungi</taxon>
        <taxon>Dikarya</taxon>
        <taxon>Basidiomycota</taxon>
        <taxon>Agaricomycotina</taxon>
        <taxon>Agaricomycetes</taxon>
        <taxon>Polyporales</taxon>
        <taxon>Gelatoporiaceae</taxon>
        <taxon>Obba</taxon>
    </lineage>
</organism>
<name>A0A8E2AX67_9APHY</name>
<feature type="compositionally biased region" description="Polar residues" evidence="1">
    <location>
        <begin position="31"/>
        <end position="40"/>
    </location>
</feature>
<sequence length="64" mass="7506">MSDTYTSLREPWGSPRQDYWTWQRRAKRRTTTSSLYNPADSNDLKRYSVPSTQKAHLSAEDSSH</sequence>
<evidence type="ECO:0000256" key="1">
    <source>
        <dbReference type="SAM" id="MobiDB-lite"/>
    </source>
</evidence>
<dbReference type="Proteomes" id="UP000250043">
    <property type="component" value="Unassembled WGS sequence"/>
</dbReference>